<name>A0A7W9LQ02_9ACTN</name>
<comment type="caution">
    <text evidence="2">The sequence shown here is derived from an EMBL/GenBank/DDBJ whole genome shotgun (WGS) entry which is preliminary data.</text>
</comment>
<dbReference type="AlphaFoldDB" id="A0A7W9LQ02"/>
<proteinExistence type="predicted"/>
<reference evidence="2 3" key="1">
    <citation type="submission" date="2020-08" db="EMBL/GenBank/DDBJ databases">
        <title>Sequencing the genomes of 1000 actinobacteria strains.</title>
        <authorList>
            <person name="Klenk H.-P."/>
        </authorList>
    </citation>
    <scope>NUCLEOTIDE SEQUENCE [LARGE SCALE GENOMIC DNA]</scope>
    <source>
        <strain evidence="2 3">DSM 102122</strain>
    </source>
</reference>
<protein>
    <submittedName>
        <fullName evidence="2">Uncharacterized protein</fullName>
    </submittedName>
</protein>
<dbReference type="Proteomes" id="UP000542813">
    <property type="component" value="Unassembled WGS sequence"/>
</dbReference>
<evidence type="ECO:0000313" key="2">
    <source>
        <dbReference type="EMBL" id="MBB5791789.1"/>
    </source>
</evidence>
<dbReference type="RefSeq" id="WP_184828838.1">
    <property type="nucleotide sequence ID" value="NZ_JACHMM010000001.1"/>
</dbReference>
<organism evidence="2 3">
    <name type="scientific">Jiangella mangrovi</name>
    <dbReference type="NCBI Taxonomy" id="1524084"/>
    <lineage>
        <taxon>Bacteria</taxon>
        <taxon>Bacillati</taxon>
        <taxon>Actinomycetota</taxon>
        <taxon>Actinomycetes</taxon>
        <taxon>Jiangellales</taxon>
        <taxon>Jiangellaceae</taxon>
        <taxon>Jiangella</taxon>
    </lineage>
</organism>
<feature type="compositionally biased region" description="Acidic residues" evidence="1">
    <location>
        <begin position="73"/>
        <end position="90"/>
    </location>
</feature>
<gene>
    <name evidence="2" type="ORF">HD601_006364</name>
</gene>
<dbReference type="EMBL" id="JACHMM010000001">
    <property type="protein sequence ID" value="MBB5791789.1"/>
    <property type="molecule type" value="Genomic_DNA"/>
</dbReference>
<evidence type="ECO:0000256" key="1">
    <source>
        <dbReference type="SAM" id="MobiDB-lite"/>
    </source>
</evidence>
<sequence length="110" mass="12188">MTEATEQPAKKVWLRPSARLNLSQDERSDWKVSSLLEQLDAGGGKLRRTVVLEEIRQRRAILAGKVLPRAEADLDDGGEDQDDSELEGDVEQERAQTLLAAAFAGEVEDE</sequence>
<evidence type="ECO:0000313" key="3">
    <source>
        <dbReference type="Proteomes" id="UP000542813"/>
    </source>
</evidence>
<feature type="region of interest" description="Disordered" evidence="1">
    <location>
        <begin position="70"/>
        <end position="90"/>
    </location>
</feature>
<keyword evidence="3" id="KW-1185">Reference proteome</keyword>
<accession>A0A7W9LQ02</accession>